<dbReference type="GO" id="GO:0016887">
    <property type="term" value="F:ATP hydrolysis activity"/>
    <property type="evidence" value="ECO:0007669"/>
    <property type="project" value="InterPro"/>
</dbReference>
<evidence type="ECO:0000313" key="3">
    <source>
        <dbReference type="EMBL" id="HAT4308261.1"/>
    </source>
</evidence>
<dbReference type="Proteomes" id="UP000859547">
    <property type="component" value="Unassembled WGS sequence"/>
</dbReference>
<dbReference type="Pfam" id="PF13175">
    <property type="entry name" value="AAA_15"/>
    <property type="match status" value="1"/>
</dbReference>
<dbReference type="GO" id="GO:0005524">
    <property type="term" value="F:ATP binding"/>
    <property type="evidence" value="ECO:0007669"/>
    <property type="project" value="InterPro"/>
</dbReference>
<dbReference type="InterPro" id="IPR027417">
    <property type="entry name" value="P-loop_NTPase"/>
</dbReference>
<protein>
    <submittedName>
        <fullName evidence="3">DUF3696 domain-containing protein</fullName>
    </submittedName>
</protein>
<proteinExistence type="predicted"/>
<dbReference type="SUPFAM" id="SSF52540">
    <property type="entry name" value="P-loop containing nucleoside triphosphate hydrolases"/>
    <property type="match status" value="1"/>
</dbReference>
<dbReference type="PANTHER" id="PTHR43581:SF2">
    <property type="entry name" value="EXCINUCLEASE ATPASE SUBUNIT"/>
    <property type="match status" value="1"/>
</dbReference>
<dbReference type="InterPro" id="IPR051396">
    <property type="entry name" value="Bact_Antivir_Def_Nuclease"/>
</dbReference>
<evidence type="ECO:0000259" key="2">
    <source>
        <dbReference type="Pfam" id="PF13175"/>
    </source>
</evidence>
<comment type="caution">
    <text evidence="3">The sequence shown here is derived from an EMBL/GenBank/DDBJ whole genome shotgun (WGS) entry which is preliminary data.</text>
</comment>
<accession>A0A8H9QYE9</accession>
<feature type="domain" description="Endonuclease GajA/Old nuclease/RecF-like AAA" evidence="2">
    <location>
        <begin position="1"/>
        <end position="343"/>
    </location>
</feature>
<dbReference type="AlphaFoldDB" id="A0A8H9QYE9"/>
<dbReference type="EMBL" id="DACTCB010000010">
    <property type="protein sequence ID" value="HAT4308261.1"/>
    <property type="molecule type" value="Genomic_DNA"/>
</dbReference>
<gene>
    <name evidence="3" type="ORF">I9080_002070</name>
</gene>
<dbReference type="InterPro" id="IPR041685">
    <property type="entry name" value="AAA_GajA/Old/RecF-like"/>
</dbReference>
<dbReference type="InterPro" id="IPR014592">
    <property type="entry name" value="P-loop_UCP034888"/>
</dbReference>
<dbReference type="InterPro" id="IPR022532">
    <property type="entry name" value="DUF3696"/>
</dbReference>
<dbReference type="PIRSF" id="PIRSF034888">
    <property type="entry name" value="P-loop_UCP034888"/>
    <property type="match status" value="1"/>
</dbReference>
<dbReference type="Gene3D" id="3.40.50.300">
    <property type="entry name" value="P-loop containing nucleotide triphosphate hydrolases"/>
    <property type="match status" value="1"/>
</dbReference>
<evidence type="ECO:0000259" key="1">
    <source>
        <dbReference type="Pfam" id="PF12476"/>
    </source>
</evidence>
<name>A0A8H9QYE9_CLOPF</name>
<organism evidence="3">
    <name type="scientific">Clostridium perfringens</name>
    <dbReference type="NCBI Taxonomy" id="1502"/>
    <lineage>
        <taxon>Bacteria</taxon>
        <taxon>Bacillati</taxon>
        <taxon>Bacillota</taxon>
        <taxon>Clostridia</taxon>
        <taxon>Eubacteriales</taxon>
        <taxon>Clostridiaceae</taxon>
        <taxon>Clostridium</taxon>
    </lineage>
</organism>
<reference evidence="3" key="1">
    <citation type="journal article" date="2018" name="Genome Biol.">
        <title>SKESA: strategic k-mer extension for scrupulous assemblies.</title>
        <authorList>
            <person name="Souvorov A."/>
            <person name="Agarwala R."/>
            <person name="Lipman D.J."/>
        </authorList>
    </citation>
    <scope>NUCLEOTIDE SEQUENCE</scope>
    <source>
        <strain evidence="3">C8</strain>
    </source>
</reference>
<feature type="domain" description="DUF3696" evidence="1">
    <location>
        <begin position="358"/>
        <end position="394"/>
    </location>
</feature>
<sequence>MINDYSISNFKIHKEGYRFNLKGLSIITGTNNSGKSSLTQSLRLLSYVQDNSREYTRLPIEFVKELKNFSSVLNKNVNRKDSITYKLSLDIENFEFCNIELEFDSIFNYNFSFKDSIEQAILKRIDIYFKNKEIVKNYEFNIDNNDDSIVTYNLNELDNENNKKVLIQKDIFIKGLNIFFIPNALTEELKCLIVICNRISNLNSKTIKYIPALRNIENLAELLDSNKDKIIFDGNTKMLDAFNNWTQKILKSKFDIKTENNVNKIIVIDNDVEFDLCQVGFGNEQILPIIIKILIANKGDLVIIENPEIHLHPKWKTNLVELFYFAVKNDVNILIETQSLEIVNRVRLFIKKDNSLKEKTSLYFFKKDKFDCNIQNIEIENTGNLDSWPEDFIDRVSLEDNFELM</sequence>
<dbReference type="Pfam" id="PF12476">
    <property type="entry name" value="DUF3696"/>
    <property type="match status" value="1"/>
</dbReference>
<reference evidence="3" key="2">
    <citation type="submission" date="2020-07" db="EMBL/GenBank/DDBJ databases">
        <authorList>
            <consortium name="NCBI Pathogen Detection Project"/>
        </authorList>
    </citation>
    <scope>NUCLEOTIDE SEQUENCE</scope>
    <source>
        <strain evidence="3">C8</strain>
    </source>
</reference>
<dbReference type="PANTHER" id="PTHR43581">
    <property type="entry name" value="ATP/GTP PHOSPHATASE"/>
    <property type="match status" value="1"/>
</dbReference>